<dbReference type="EMBL" id="JAINUF010000019">
    <property type="protein sequence ID" value="KAJ8336532.1"/>
    <property type="molecule type" value="Genomic_DNA"/>
</dbReference>
<evidence type="ECO:0000256" key="1">
    <source>
        <dbReference type="SAM" id="MobiDB-lite"/>
    </source>
</evidence>
<feature type="region of interest" description="Disordered" evidence="1">
    <location>
        <begin position="115"/>
        <end position="508"/>
    </location>
</feature>
<dbReference type="Proteomes" id="UP001152622">
    <property type="component" value="Chromosome 19"/>
</dbReference>
<feature type="compositionally biased region" description="Basic and acidic residues" evidence="1">
    <location>
        <begin position="597"/>
        <end position="622"/>
    </location>
</feature>
<feature type="compositionally biased region" description="Basic and acidic residues" evidence="1">
    <location>
        <begin position="1291"/>
        <end position="1329"/>
    </location>
</feature>
<feature type="region of interest" description="Disordered" evidence="1">
    <location>
        <begin position="1256"/>
        <end position="1371"/>
    </location>
</feature>
<accession>A0A9Q1ED10</accession>
<feature type="region of interest" description="Disordered" evidence="1">
    <location>
        <begin position="1027"/>
        <end position="1161"/>
    </location>
</feature>
<dbReference type="InterPro" id="IPR035979">
    <property type="entry name" value="RBD_domain_sf"/>
</dbReference>
<feature type="compositionally biased region" description="Low complexity" evidence="1">
    <location>
        <begin position="677"/>
        <end position="686"/>
    </location>
</feature>
<feature type="compositionally biased region" description="Low complexity" evidence="1">
    <location>
        <begin position="209"/>
        <end position="224"/>
    </location>
</feature>
<dbReference type="CDD" id="cd12432">
    <property type="entry name" value="RRM_ACINU"/>
    <property type="match status" value="1"/>
</dbReference>
<keyword evidence="4" id="KW-1185">Reference proteome</keyword>
<dbReference type="InterPro" id="IPR012677">
    <property type="entry name" value="Nucleotide-bd_a/b_plait_sf"/>
</dbReference>
<feature type="compositionally biased region" description="Basic and acidic residues" evidence="1">
    <location>
        <begin position="1350"/>
        <end position="1371"/>
    </location>
</feature>
<dbReference type="InterPro" id="IPR032552">
    <property type="entry name" value="RSB_motif"/>
</dbReference>
<sequence length="1507" mass="162015">MEGVAATGVGERAKGSKMADLEDVTLDGRPLHSLRVADLKAALEQRGLAKSGQKNALIKRLKGALMLENLQRTSTAHIGLQPNSQIGEEMSQNSFIKQYLAKQQELLRQRLEREAREAAEADDMDSPVGPDQEDHAEANDGTSCPQSDQEVSPVVGLQNKRHPFDKREEKEEGERGWGRTDKMGEEDGAGETEEAAAMLPNTRKAPFRQGQAMQAAGDASAAEAEPQDVPGSRARRSSTRQSHDDPAPSSPSAPPRAVASLSVRVVGDPERQGPPQLRSDPPVTAHSALQPSLPPPQRAPRSQLDSDEDSDDDEEEDDEEEEEDWGAGHRRGGSWEPPSSLAARERSRRAQQPSQHIPLQLPPHQPHPHSHPQLPLRQPTPPPSPPPELSFPLPETPKQSPPSLDEPEGVAGAGAGLGVAVRRHPPEGGRSPPSLQRQDSSSSSGSSSSNSRSSSPEPHGGAGERKPGPLTLLARKMESEGAFAGSRKKGRAESEEQELAATATSTADGLAATLFPGALLREGGVTTIAHTGVSVLAPPTSGTTLMGNKASAAVPTITFSAAVTAGHQGARGAHFPAFSPTSTPARVVMATAEDSERDGVKMEAEDVDPPKADNREARDMQHGEPALHTPVPAALLQEVPLPSGHPLAAVSFLRFRHPRSLRGPAPSPTPPPPEAPPLLSSPSRPGLGEEGASGGESAIVPGGDQREGVLQTGSLPATGGESALTATPKPTGHSGPARPVGTSAETRAPAGASQRGHGEAEKPGQEASGAVSGQADGGRPQEERSRKPTAAEADRGLSRAVMGPVLPPSPPPEENEAERDRDRERRSSPSSDSSSSDSDSASSSSHSSGSSSSSSEDKSHTVSRSRRSASDQRDSEEGSPAATPCKRRGAHLDKGGSAANEGESHSKRPCLGRGQEQEEEKREEMGGADERQRSVREVKQAAMSESPGPECDQAPESSEGRAEESTTPKAFTARKISLTTVTKPSPGTPARRWGSSTAVNAKKPSISITTDSLKSLIPDVKLAAGPGGQEAVVDLHPEEGRLSEDEEGAERGEGGDAGQGQGPEDPPHRHAGRPRREPGERPRKNRRERMRKRRRKRRVEAETERVNKEDKNSSGGGGSLEVAMEVQTPSASREPAEIRRVHHHRRPRSAPPGNPPPPRGKITNIVHVCNLVRPFTLGQLKELLNRTGTVVEEGFWIDKIKSHCYVTYSSTEEAVATRAALHGVKWPQSNPKFLSVDFCEQDELDFHRGLLTAERPGEEDRGATGGGPGGAPPALLPERERGPGAGVRDQWAQREREMERRERTRAEREWDRDKVRDFGKPGDEREGAARRSRSRDRERRRKERGKSKERKADKKEKAPEEPPAKLLDDLFCKTKAAPCIYWLPLTEQQALQREAERAERMKEREKRRKELQEEEDKKREEERRERAKGREKEASVAGGGGGGTSAAAAGGGGARGGDGERERDRERDRDRERERERGRDRDGDKRREGGYRRPVGQGGGQAFTQSQ</sequence>
<dbReference type="PROSITE" id="PS50800">
    <property type="entry name" value="SAP"/>
    <property type="match status" value="1"/>
</dbReference>
<feature type="compositionally biased region" description="Low complexity" evidence="1">
    <location>
        <begin position="828"/>
        <end position="854"/>
    </location>
</feature>
<dbReference type="Gene3D" id="3.30.70.330">
    <property type="match status" value="1"/>
</dbReference>
<feature type="compositionally biased region" description="Gly residues" evidence="1">
    <location>
        <begin position="1437"/>
        <end position="1456"/>
    </location>
</feature>
<dbReference type="FunFam" id="3.30.70.330:FF:000147">
    <property type="entry name" value="Apoptotic chromatin condensation inducer in the nucleus"/>
    <property type="match status" value="1"/>
</dbReference>
<feature type="compositionally biased region" description="Basic and acidic residues" evidence="1">
    <location>
        <begin position="1393"/>
        <end position="1434"/>
    </location>
</feature>
<feature type="compositionally biased region" description="Basic and acidic residues" evidence="1">
    <location>
        <begin position="1457"/>
        <end position="1491"/>
    </location>
</feature>
<dbReference type="Pfam" id="PF02037">
    <property type="entry name" value="SAP"/>
    <property type="match status" value="1"/>
</dbReference>
<feature type="compositionally biased region" description="Basic and acidic residues" evidence="1">
    <location>
        <begin position="915"/>
        <end position="939"/>
    </location>
</feature>
<dbReference type="GO" id="GO:0003723">
    <property type="term" value="F:RNA binding"/>
    <property type="evidence" value="ECO:0007669"/>
    <property type="project" value="TreeGrafter"/>
</dbReference>
<feature type="compositionally biased region" description="Basic and acidic residues" evidence="1">
    <location>
        <begin position="165"/>
        <end position="185"/>
    </location>
</feature>
<dbReference type="SUPFAM" id="SSF68906">
    <property type="entry name" value="SAP domain"/>
    <property type="match status" value="1"/>
</dbReference>
<dbReference type="PANTHER" id="PTHR46589:SF1">
    <property type="entry name" value="APOPTOTIC CHROMATIN CONDENSATION INDUCER IN THE NUCLEUS"/>
    <property type="match status" value="1"/>
</dbReference>
<feature type="region of interest" description="Disordered" evidence="1">
    <location>
        <begin position="659"/>
        <end position="1010"/>
    </location>
</feature>
<dbReference type="GO" id="GO:0071011">
    <property type="term" value="C:precatalytic spliceosome"/>
    <property type="evidence" value="ECO:0007669"/>
    <property type="project" value="TreeGrafter"/>
</dbReference>
<evidence type="ECO:0000259" key="2">
    <source>
        <dbReference type="PROSITE" id="PS50800"/>
    </source>
</evidence>
<dbReference type="SMART" id="SM00513">
    <property type="entry name" value="SAP"/>
    <property type="match status" value="1"/>
</dbReference>
<dbReference type="OrthoDB" id="5348404at2759"/>
<evidence type="ECO:0000313" key="4">
    <source>
        <dbReference type="Proteomes" id="UP001152622"/>
    </source>
</evidence>
<feature type="compositionally biased region" description="Basic and acidic residues" evidence="1">
    <location>
        <begin position="1099"/>
        <end position="1112"/>
    </location>
</feature>
<feature type="domain" description="SAP" evidence="2">
    <location>
        <begin position="31"/>
        <end position="65"/>
    </location>
</feature>
<protein>
    <recommendedName>
        <fullName evidence="2">SAP domain-containing protein</fullName>
    </recommendedName>
</protein>
<comment type="caution">
    <text evidence="3">The sequence shown here is derived from an EMBL/GenBank/DDBJ whole genome shotgun (WGS) entry which is preliminary data.</text>
</comment>
<feature type="compositionally biased region" description="Pro residues" evidence="1">
    <location>
        <begin position="1149"/>
        <end position="1159"/>
    </location>
</feature>
<feature type="compositionally biased region" description="Low complexity" evidence="1">
    <location>
        <begin position="430"/>
        <end position="456"/>
    </location>
</feature>
<proteinExistence type="predicted"/>
<gene>
    <name evidence="3" type="ORF">SKAU_G00377520</name>
</gene>
<dbReference type="PANTHER" id="PTHR46589">
    <property type="entry name" value="APOPTOTIC CHROMATIN CONDENSATION INDUCER IN THE NUCLEUS"/>
    <property type="match status" value="1"/>
</dbReference>
<dbReference type="InterPro" id="IPR003034">
    <property type="entry name" value="SAP_dom"/>
</dbReference>
<feature type="region of interest" description="Disordered" evidence="1">
    <location>
        <begin position="1391"/>
        <end position="1507"/>
    </location>
</feature>
<feature type="compositionally biased region" description="Basic residues" evidence="1">
    <location>
        <begin position="1083"/>
        <end position="1098"/>
    </location>
</feature>
<organism evidence="3 4">
    <name type="scientific">Synaphobranchus kaupii</name>
    <name type="common">Kaup's arrowtooth eel</name>
    <dbReference type="NCBI Taxonomy" id="118154"/>
    <lineage>
        <taxon>Eukaryota</taxon>
        <taxon>Metazoa</taxon>
        <taxon>Chordata</taxon>
        <taxon>Craniata</taxon>
        <taxon>Vertebrata</taxon>
        <taxon>Euteleostomi</taxon>
        <taxon>Actinopterygii</taxon>
        <taxon>Neopterygii</taxon>
        <taxon>Teleostei</taxon>
        <taxon>Anguilliformes</taxon>
        <taxon>Synaphobranchidae</taxon>
        <taxon>Synaphobranchus</taxon>
    </lineage>
</organism>
<dbReference type="Gene3D" id="1.10.720.30">
    <property type="entry name" value="SAP domain"/>
    <property type="match status" value="1"/>
</dbReference>
<reference evidence="3" key="1">
    <citation type="journal article" date="2023" name="Science">
        <title>Genome structures resolve the early diversification of teleost fishes.</title>
        <authorList>
            <person name="Parey E."/>
            <person name="Louis A."/>
            <person name="Montfort J."/>
            <person name="Bouchez O."/>
            <person name="Roques C."/>
            <person name="Iampietro C."/>
            <person name="Lluch J."/>
            <person name="Castinel A."/>
            <person name="Donnadieu C."/>
            <person name="Desvignes T."/>
            <person name="Floi Bucao C."/>
            <person name="Jouanno E."/>
            <person name="Wen M."/>
            <person name="Mejri S."/>
            <person name="Dirks R."/>
            <person name="Jansen H."/>
            <person name="Henkel C."/>
            <person name="Chen W.J."/>
            <person name="Zahm M."/>
            <person name="Cabau C."/>
            <person name="Klopp C."/>
            <person name="Thompson A.W."/>
            <person name="Robinson-Rechavi M."/>
            <person name="Braasch I."/>
            <person name="Lecointre G."/>
            <person name="Bobe J."/>
            <person name="Postlethwait J.H."/>
            <person name="Berthelot C."/>
            <person name="Roest Crollius H."/>
            <person name="Guiguen Y."/>
        </authorList>
    </citation>
    <scope>NUCLEOTIDE SEQUENCE</scope>
    <source>
        <strain evidence="3">WJC10195</strain>
    </source>
</reference>
<feature type="compositionally biased region" description="Polar residues" evidence="1">
    <location>
        <begin position="140"/>
        <end position="150"/>
    </location>
</feature>
<feature type="compositionally biased region" description="Low complexity" evidence="1">
    <location>
        <begin position="350"/>
        <end position="359"/>
    </location>
</feature>
<feature type="compositionally biased region" description="Basic and acidic residues" evidence="1">
    <location>
        <begin position="1033"/>
        <end position="1054"/>
    </location>
</feature>
<dbReference type="SUPFAM" id="SSF54928">
    <property type="entry name" value="RNA-binding domain, RBD"/>
    <property type="match status" value="1"/>
</dbReference>
<feature type="compositionally biased region" description="Pro residues" evidence="1">
    <location>
        <begin position="378"/>
        <end position="389"/>
    </location>
</feature>
<dbReference type="Pfam" id="PF16294">
    <property type="entry name" value="RSB_motif"/>
    <property type="match status" value="1"/>
</dbReference>
<feature type="compositionally biased region" description="Acidic residues" evidence="1">
    <location>
        <begin position="305"/>
        <end position="325"/>
    </location>
</feature>
<feature type="compositionally biased region" description="Pro residues" evidence="1">
    <location>
        <begin position="665"/>
        <end position="676"/>
    </location>
</feature>
<feature type="region of interest" description="Disordered" evidence="1">
    <location>
        <begin position="592"/>
        <end position="625"/>
    </location>
</feature>
<dbReference type="GO" id="GO:0008380">
    <property type="term" value="P:RNA splicing"/>
    <property type="evidence" value="ECO:0007669"/>
    <property type="project" value="TreeGrafter"/>
</dbReference>
<dbReference type="InterPro" id="IPR034257">
    <property type="entry name" value="Acinus_RRM"/>
</dbReference>
<dbReference type="InterPro" id="IPR052793">
    <property type="entry name" value="EJC-associated_protein"/>
</dbReference>
<feature type="compositionally biased region" description="Basic residues" evidence="1">
    <location>
        <begin position="1330"/>
        <end position="1349"/>
    </location>
</feature>
<name>A0A9Q1ED10_SYNKA</name>
<feature type="compositionally biased region" description="Basic and acidic residues" evidence="1">
    <location>
        <begin position="818"/>
        <end position="827"/>
    </location>
</feature>
<evidence type="ECO:0000313" key="3">
    <source>
        <dbReference type="EMBL" id="KAJ8336532.1"/>
    </source>
</evidence>
<dbReference type="GO" id="GO:0061574">
    <property type="term" value="C:ASAP complex"/>
    <property type="evidence" value="ECO:0007669"/>
    <property type="project" value="TreeGrafter"/>
</dbReference>
<dbReference type="InterPro" id="IPR036361">
    <property type="entry name" value="SAP_dom_sf"/>
</dbReference>